<gene>
    <name evidence="2" type="ORF">KCG35_01330</name>
</gene>
<dbReference type="EMBL" id="JAGSOY010000002">
    <property type="protein sequence ID" value="MBU2709694.1"/>
    <property type="molecule type" value="Genomic_DNA"/>
</dbReference>
<dbReference type="PANTHER" id="PTHR22602:SF0">
    <property type="entry name" value="TRANSFERASE CAF17, MITOCHONDRIAL-RELATED"/>
    <property type="match status" value="1"/>
</dbReference>
<dbReference type="InterPro" id="IPR017703">
    <property type="entry name" value="YgfZ/GCV_T_CS"/>
</dbReference>
<dbReference type="InterPro" id="IPR006222">
    <property type="entry name" value="GCVT_N"/>
</dbReference>
<dbReference type="InterPro" id="IPR045179">
    <property type="entry name" value="YgfZ/GcvT"/>
</dbReference>
<dbReference type="PANTHER" id="PTHR22602">
    <property type="entry name" value="TRANSFERASE CAF17, MITOCHONDRIAL-RELATED"/>
    <property type="match status" value="1"/>
</dbReference>
<feature type="domain" description="GCVT N-terminal" evidence="1">
    <location>
        <begin position="63"/>
        <end position="255"/>
    </location>
</feature>
<protein>
    <submittedName>
        <fullName evidence="2">Folate-binding protein YgfZ</fullName>
    </submittedName>
</protein>
<dbReference type="Gene3D" id="3.30.70.1630">
    <property type="match status" value="1"/>
</dbReference>
<dbReference type="Gene3D" id="3.30.70.1400">
    <property type="entry name" value="Aminomethyltransferase beta-barrel domains"/>
    <property type="match status" value="1"/>
</dbReference>
<dbReference type="SUPFAM" id="SSF101790">
    <property type="entry name" value="Aminomethyltransferase beta-barrel domain"/>
    <property type="match status" value="1"/>
</dbReference>
<organism evidence="2 3">
    <name type="scientific">Zooshikella harenae</name>
    <dbReference type="NCBI Taxonomy" id="2827238"/>
    <lineage>
        <taxon>Bacteria</taxon>
        <taxon>Pseudomonadati</taxon>
        <taxon>Pseudomonadota</taxon>
        <taxon>Gammaproteobacteria</taxon>
        <taxon>Oceanospirillales</taxon>
        <taxon>Zooshikellaceae</taxon>
        <taxon>Zooshikella</taxon>
    </lineage>
</organism>
<reference evidence="2 3" key="1">
    <citation type="submission" date="2021-04" db="EMBL/GenBank/DDBJ databases">
        <authorList>
            <person name="Pira H."/>
            <person name="Risdian C."/>
            <person name="Wink J."/>
        </authorList>
    </citation>
    <scope>NUCLEOTIDE SEQUENCE [LARGE SCALE GENOMIC DNA]</scope>
    <source>
        <strain evidence="2 3">WH53</strain>
    </source>
</reference>
<dbReference type="RefSeq" id="WP_215817863.1">
    <property type="nucleotide sequence ID" value="NZ_JAGSOY010000002.1"/>
</dbReference>
<comment type="caution">
    <text evidence="2">The sequence shown here is derived from an EMBL/GenBank/DDBJ whole genome shotgun (WGS) entry which is preliminary data.</text>
</comment>
<evidence type="ECO:0000313" key="3">
    <source>
        <dbReference type="Proteomes" id="UP000690515"/>
    </source>
</evidence>
<dbReference type="Pfam" id="PF01571">
    <property type="entry name" value="GCV_T"/>
    <property type="match status" value="1"/>
</dbReference>
<evidence type="ECO:0000313" key="2">
    <source>
        <dbReference type="EMBL" id="MBU2709694.1"/>
    </source>
</evidence>
<name>A0ABS5Z6S4_9GAMM</name>
<dbReference type="Gene3D" id="2.40.30.160">
    <property type="match status" value="1"/>
</dbReference>
<proteinExistence type="predicted"/>
<dbReference type="InterPro" id="IPR029043">
    <property type="entry name" value="GcvT/YgfZ_C"/>
</dbReference>
<sequence length="370" mass="41129">MHKIAKLLYCRLLISILASKFGNWNLETRMSTSWPEFLEAQGAQFNGEQVVAFSKPPHSSQPALVDLSPMGIVQVSGEGSSKLLQGQLTCDINHVNNSNAKLGAYCTPKGRMLNNFWVWQPNDNFMFFLPRNAITNFSQTLSKYAVFYKCTISDSSDEWVQLAIIGSEASSTLTQLGFPTPSDVLQVATQNQLQVITLPGKQGYLLSCPKSQAEDCWSKLSKHCSPAGYGYWQEYLVNQGIAWVDQQCQEKYLPQQFNLQHLEGINFKKGCYTGQEVVARTQYLGKLKSCLYRITLPKNTAVLAGQSLYSPTHNSSVGEIISLNHATQPTEALAVLMTKAIDANSVYLDQDFSKKVHLLSLPYTITNEGS</sequence>
<dbReference type="Proteomes" id="UP000690515">
    <property type="component" value="Unassembled WGS sequence"/>
</dbReference>
<accession>A0ABS5Z6S4</accession>
<dbReference type="NCBIfam" id="TIGR03317">
    <property type="entry name" value="ygfZ_signature"/>
    <property type="match status" value="1"/>
</dbReference>
<evidence type="ECO:0000259" key="1">
    <source>
        <dbReference type="Pfam" id="PF01571"/>
    </source>
</evidence>
<dbReference type="SUPFAM" id="SSF103025">
    <property type="entry name" value="Folate-binding domain"/>
    <property type="match status" value="1"/>
</dbReference>
<keyword evidence="3" id="KW-1185">Reference proteome</keyword>